<dbReference type="Proteomes" id="UP001595805">
    <property type="component" value="Unassembled WGS sequence"/>
</dbReference>
<accession>A0ABV8APV9</accession>
<keyword evidence="1" id="KW-0732">Signal</keyword>
<protein>
    <submittedName>
        <fullName evidence="2">Aspartyl protease family protein</fullName>
    </submittedName>
</protein>
<dbReference type="EMBL" id="JBHRZS010000002">
    <property type="protein sequence ID" value="MFC3878699.1"/>
    <property type="molecule type" value="Genomic_DNA"/>
</dbReference>
<dbReference type="InterPro" id="IPR021109">
    <property type="entry name" value="Peptidase_aspartic_dom_sf"/>
</dbReference>
<keyword evidence="2" id="KW-0378">Hydrolase</keyword>
<gene>
    <name evidence="2" type="ORF">ACFOSV_00840</name>
</gene>
<evidence type="ECO:0000256" key="1">
    <source>
        <dbReference type="SAM" id="SignalP"/>
    </source>
</evidence>
<sequence>MLKRVLVFVWICLMGFVLSTYAQSADTVFTFPFHMDSRLIVFEGEMNGMPANFAFDTGAALGLAGNDFVDSKQVKIKGKRMTIRDSNDQTKRVKTGYTDEMKIGGFTVSNVKSLITEMPYLACQDFYLLGSNVIKLLNWQIDFDRMEIRASKEPFEVSPDYISLPVSYSSNRPFTTLKFGGMKFENILIDTGFSNILEVDNSSELVLSYLGEKEKLGLSHSNISLSTGAISQQIVESAQLKVDSLELGSGVFVSIPTDFESTKSSKLGIGFFRGLSHKTIINNSESTYHLLLRESYSFRDPFFLNLQYQDGKVIVSGKSLEVDDVYSQIELGEEILSINGIPTSDFIEECDFVNWYFTYDADDMTIKTSTGKTLKVARTALN</sequence>
<evidence type="ECO:0000313" key="2">
    <source>
        <dbReference type="EMBL" id="MFC3878699.1"/>
    </source>
</evidence>
<dbReference type="GO" id="GO:0008233">
    <property type="term" value="F:peptidase activity"/>
    <property type="evidence" value="ECO:0007669"/>
    <property type="project" value="UniProtKB-KW"/>
</dbReference>
<dbReference type="Pfam" id="PF13650">
    <property type="entry name" value="Asp_protease_2"/>
    <property type="match status" value="1"/>
</dbReference>
<keyword evidence="2" id="KW-0645">Protease</keyword>
<evidence type="ECO:0000313" key="3">
    <source>
        <dbReference type="Proteomes" id="UP001595805"/>
    </source>
</evidence>
<feature type="chain" id="PRO_5046949333" evidence="1">
    <location>
        <begin position="25"/>
        <end position="382"/>
    </location>
</feature>
<dbReference type="Gene3D" id="2.40.70.10">
    <property type="entry name" value="Acid Proteases"/>
    <property type="match status" value="1"/>
</dbReference>
<dbReference type="RefSeq" id="WP_377902409.1">
    <property type="nucleotide sequence ID" value="NZ_JBHRZS010000002.1"/>
</dbReference>
<dbReference type="GO" id="GO:0006508">
    <property type="term" value="P:proteolysis"/>
    <property type="evidence" value="ECO:0007669"/>
    <property type="project" value="UniProtKB-KW"/>
</dbReference>
<comment type="caution">
    <text evidence="2">The sequence shown here is derived from an EMBL/GenBank/DDBJ whole genome shotgun (WGS) entry which is preliminary data.</text>
</comment>
<proteinExistence type="predicted"/>
<name>A0ABV8APV9_9BACT</name>
<dbReference type="SUPFAM" id="SSF50630">
    <property type="entry name" value="Acid proteases"/>
    <property type="match status" value="1"/>
</dbReference>
<reference evidence="3" key="1">
    <citation type="journal article" date="2019" name="Int. J. Syst. Evol. Microbiol.">
        <title>The Global Catalogue of Microorganisms (GCM) 10K type strain sequencing project: providing services to taxonomists for standard genome sequencing and annotation.</title>
        <authorList>
            <consortium name="The Broad Institute Genomics Platform"/>
            <consortium name="The Broad Institute Genome Sequencing Center for Infectious Disease"/>
            <person name="Wu L."/>
            <person name="Ma J."/>
        </authorList>
    </citation>
    <scope>NUCLEOTIDE SEQUENCE [LARGE SCALE GENOMIC DNA]</scope>
    <source>
        <strain evidence="3">CCUG 60523</strain>
    </source>
</reference>
<keyword evidence="3" id="KW-1185">Reference proteome</keyword>
<organism evidence="2 3">
    <name type="scientific">Algoriphagus namhaensis</name>
    <dbReference type="NCBI Taxonomy" id="915353"/>
    <lineage>
        <taxon>Bacteria</taxon>
        <taxon>Pseudomonadati</taxon>
        <taxon>Bacteroidota</taxon>
        <taxon>Cytophagia</taxon>
        <taxon>Cytophagales</taxon>
        <taxon>Cyclobacteriaceae</taxon>
        <taxon>Algoriphagus</taxon>
    </lineage>
</organism>
<feature type="signal peptide" evidence="1">
    <location>
        <begin position="1"/>
        <end position="24"/>
    </location>
</feature>